<dbReference type="PROSITE" id="PS51004">
    <property type="entry name" value="SEMA"/>
    <property type="match status" value="1"/>
</dbReference>
<dbReference type="GO" id="GO:0005576">
    <property type="term" value="C:extracellular region"/>
    <property type="evidence" value="ECO:0007669"/>
    <property type="project" value="UniProtKB-SubCell"/>
</dbReference>
<keyword evidence="6" id="KW-0325">Glycoprotein</keyword>
<keyword evidence="3" id="KW-0964">Secreted</keyword>
<keyword evidence="4" id="KW-0732">Signal</keyword>
<dbReference type="GO" id="GO:0007411">
    <property type="term" value="P:axon guidance"/>
    <property type="evidence" value="ECO:0007669"/>
    <property type="project" value="TreeGrafter"/>
</dbReference>
<sequence length="641" mass="72506">SPPTLRSSDLLKSNSSRLLLASGDEMDFQALLVDEDRAWLMVGAKNHIFLLHLDHPSREPEKIFWPAPREQVEHCQLAGKNVETECANFIRLLQPFNRTHVFACGTGSYQPVCAFIQLGAMGKGPGAPPMRLVTHSLESGRGRCPYSPREPFTGLLVDGELYSGTSSDFMGSSAAFFRTWVHGAEQSYIRTEQNQDHWLHEPAFVGVYTIPDTYNPHDDKVYIFFRETAMEAGQWERRHIHARVARVCKRGLRGLAVRVPDPVEQWDTGGPVEQWDTDGRVEQWDTDGPMEQWDTDCPALPRSGVFSGSAVCIYSMAAVRAAFSGPFAHKEGFDYRWVEYKGRVPYPRPGTCPSETYDPLLQSTKDFPDEVISFMRGHQLMWEPVYPQGRRPVLVRANVPYRLQRLLVHRLEVESRHYDVLFLGTDEGQVLKVGLAGGLSGGTELISLEEISVTKVPSPILDMKLSLKRQELFVSSTHGLLRLSLYRCELYGKTCTDCCLARDPYCTWDSRTCAPHLLTKKRHGRCQDMLKSDLLSQCQDTTEGATAVEKPVFGVEKNSTFLECLARSPQTTVRWLVQHGEETGPSEVRNNGHFSVLEQGLLIRQLAREDEGTYECRAVERSFSRALTRYSLRVIRQEAME</sequence>
<dbReference type="PROSITE" id="PS50835">
    <property type="entry name" value="IG_LIKE"/>
    <property type="match status" value="1"/>
</dbReference>
<feature type="non-terminal residue" evidence="11">
    <location>
        <position position="1"/>
    </location>
</feature>
<keyword evidence="12" id="KW-1185">Reference proteome</keyword>
<dbReference type="Gene3D" id="2.130.10.10">
    <property type="entry name" value="YVTN repeat-like/Quinoprotein amine dehydrogenase"/>
    <property type="match status" value="2"/>
</dbReference>
<dbReference type="InterPro" id="IPR027231">
    <property type="entry name" value="Semaphorin"/>
</dbReference>
<protein>
    <submittedName>
        <fullName evidence="11">SEM3D protein</fullName>
    </submittedName>
</protein>
<dbReference type="InterPro" id="IPR001627">
    <property type="entry name" value="Semap_dom"/>
</dbReference>
<dbReference type="Gene3D" id="3.30.1680.10">
    <property type="entry name" value="ligand-binding face of the semaphorins, domain 2"/>
    <property type="match status" value="1"/>
</dbReference>
<feature type="domain" description="Sema" evidence="10">
    <location>
        <begin position="2"/>
        <end position="485"/>
    </location>
</feature>
<dbReference type="GO" id="GO:0001755">
    <property type="term" value="P:neural crest cell migration"/>
    <property type="evidence" value="ECO:0007669"/>
    <property type="project" value="TreeGrafter"/>
</dbReference>
<evidence type="ECO:0000256" key="5">
    <source>
        <dbReference type="ARBA" id="ARBA00023157"/>
    </source>
</evidence>
<evidence type="ECO:0000256" key="8">
    <source>
        <dbReference type="PROSITE-ProRule" id="PRU00352"/>
    </source>
</evidence>
<evidence type="ECO:0000259" key="9">
    <source>
        <dbReference type="PROSITE" id="PS50835"/>
    </source>
</evidence>
<feature type="domain" description="Ig-like" evidence="9">
    <location>
        <begin position="515"/>
        <end position="628"/>
    </location>
</feature>
<dbReference type="SMART" id="SM00409">
    <property type="entry name" value="IG"/>
    <property type="match status" value="1"/>
</dbReference>
<dbReference type="FunFam" id="2.60.40.10:FF:000030">
    <property type="entry name" value="Semaphorin 3F like"/>
    <property type="match status" value="1"/>
</dbReference>
<comment type="subcellular location">
    <subcellularLocation>
        <location evidence="1">Secreted</location>
    </subcellularLocation>
</comment>
<proteinExistence type="inferred from homology"/>
<evidence type="ECO:0000313" key="12">
    <source>
        <dbReference type="Proteomes" id="UP000559068"/>
    </source>
</evidence>
<dbReference type="OrthoDB" id="9988752at2759"/>
<evidence type="ECO:0000256" key="2">
    <source>
        <dbReference type="ARBA" id="ARBA00009492"/>
    </source>
</evidence>
<comment type="similarity">
    <text evidence="2">Belongs to the semaphorin family.</text>
</comment>
<dbReference type="InterPro" id="IPR015943">
    <property type="entry name" value="WD40/YVTN_repeat-like_dom_sf"/>
</dbReference>
<reference evidence="11 12" key="1">
    <citation type="submission" date="2019-09" db="EMBL/GenBank/DDBJ databases">
        <title>Bird 10,000 Genomes (B10K) Project - Family phase.</title>
        <authorList>
            <person name="Zhang G."/>
        </authorList>
    </citation>
    <scope>NUCLEOTIDE SEQUENCE [LARGE SCALE GENOMIC DNA]</scope>
    <source>
        <strain evidence="11">B10K-DU-029-76</strain>
        <tissue evidence="11">Heart</tissue>
    </source>
</reference>
<evidence type="ECO:0000256" key="1">
    <source>
        <dbReference type="ARBA" id="ARBA00004613"/>
    </source>
</evidence>
<dbReference type="SMART" id="SM00630">
    <property type="entry name" value="Sema"/>
    <property type="match status" value="1"/>
</dbReference>
<evidence type="ECO:0000313" key="11">
    <source>
        <dbReference type="EMBL" id="NWX24016.1"/>
    </source>
</evidence>
<organism evidence="11 12">
    <name type="scientific">Aegotheles bennettii</name>
    <dbReference type="NCBI Taxonomy" id="48278"/>
    <lineage>
        <taxon>Eukaryota</taxon>
        <taxon>Metazoa</taxon>
        <taxon>Chordata</taxon>
        <taxon>Craniata</taxon>
        <taxon>Vertebrata</taxon>
        <taxon>Euteleostomi</taxon>
        <taxon>Archelosauria</taxon>
        <taxon>Archosauria</taxon>
        <taxon>Dinosauria</taxon>
        <taxon>Saurischia</taxon>
        <taxon>Theropoda</taxon>
        <taxon>Coelurosauria</taxon>
        <taxon>Aves</taxon>
        <taxon>Neognathae</taxon>
        <taxon>Neoaves</taxon>
        <taxon>Strisores</taxon>
        <taxon>Caprimulgiformes</taxon>
        <taxon>Aegothelidae</taxon>
        <taxon>Aegotheles</taxon>
    </lineage>
</organism>
<feature type="non-terminal residue" evidence="11">
    <location>
        <position position="641"/>
    </location>
</feature>
<evidence type="ECO:0000259" key="10">
    <source>
        <dbReference type="PROSITE" id="PS51004"/>
    </source>
</evidence>
<evidence type="ECO:0000256" key="6">
    <source>
        <dbReference type="ARBA" id="ARBA00023180"/>
    </source>
</evidence>
<dbReference type="Gene3D" id="2.60.40.10">
    <property type="entry name" value="Immunoglobulins"/>
    <property type="match status" value="1"/>
</dbReference>
<dbReference type="InterPro" id="IPR007110">
    <property type="entry name" value="Ig-like_dom"/>
</dbReference>
<dbReference type="CDD" id="cd05871">
    <property type="entry name" value="Ig_Sema3"/>
    <property type="match status" value="1"/>
</dbReference>
<dbReference type="AlphaFoldDB" id="A0A7K6UPL6"/>
<dbReference type="EMBL" id="VZRW01013282">
    <property type="protein sequence ID" value="NWX24016.1"/>
    <property type="molecule type" value="Genomic_DNA"/>
</dbReference>
<dbReference type="InterPro" id="IPR013151">
    <property type="entry name" value="Immunoglobulin_dom"/>
</dbReference>
<dbReference type="GO" id="GO:0045499">
    <property type="term" value="F:chemorepellent activity"/>
    <property type="evidence" value="ECO:0007669"/>
    <property type="project" value="TreeGrafter"/>
</dbReference>
<evidence type="ECO:0000256" key="3">
    <source>
        <dbReference type="ARBA" id="ARBA00022525"/>
    </source>
</evidence>
<dbReference type="Pfam" id="PF00047">
    <property type="entry name" value="ig"/>
    <property type="match status" value="1"/>
</dbReference>
<dbReference type="SMART" id="SM00423">
    <property type="entry name" value="PSI"/>
    <property type="match status" value="1"/>
</dbReference>
<dbReference type="InterPro" id="IPR016201">
    <property type="entry name" value="PSI"/>
</dbReference>
<dbReference type="InterPro" id="IPR036179">
    <property type="entry name" value="Ig-like_dom_sf"/>
</dbReference>
<keyword evidence="7" id="KW-0393">Immunoglobulin domain</keyword>
<dbReference type="GO" id="GO:0071526">
    <property type="term" value="P:semaphorin-plexin signaling pathway"/>
    <property type="evidence" value="ECO:0007669"/>
    <property type="project" value="TreeGrafter"/>
</dbReference>
<dbReference type="Proteomes" id="UP000559068">
    <property type="component" value="Unassembled WGS sequence"/>
</dbReference>
<dbReference type="PANTHER" id="PTHR11036">
    <property type="entry name" value="SEMAPHORIN"/>
    <property type="match status" value="1"/>
</dbReference>
<dbReference type="InterPro" id="IPR036352">
    <property type="entry name" value="Semap_dom_sf"/>
</dbReference>
<name>A0A7K6UPL6_9AVES</name>
<dbReference type="SUPFAM" id="SSF48726">
    <property type="entry name" value="Immunoglobulin"/>
    <property type="match status" value="1"/>
</dbReference>
<gene>
    <name evidence="11" type="primary">Sema3d_2</name>
    <name evidence="11" type="ORF">AEGBEN_R07602</name>
</gene>
<dbReference type="GO" id="GO:0030215">
    <property type="term" value="F:semaphorin receptor binding"/>
    <property type="evidence" value="ECO:0007669"/>
    <property type="project" value="InterPro"/>
</dbReference>
<accession>A0A7K6UPL6</accession>
<dbReference type="InterPro" id="IPR003599">
    <property type="entry name" value="Ig_sub"/>
</dbReference>
<keyword evidence="5" id="KW-1015">Disulfide bond</keyword>
<dbReference type="GO" id="GO:0005886">
    <property type="term" value="C:plasma membrane"/>
    <property type="evidence" value="ECO:0007669"/>
    <property type="project" value="TreeGrafter"/>
</dbReference>
<dbReference type="PANTHER" id="PTHR11036:SF69">
    <property type="entry name" value="SEMA DOMAIN-CONTAINING PROTEIN"/>
    <property type="match status" value="1"/>
</dbReference>
<dbReference type="Pfam" id="PF01403">
    <property type="entry name" value="Sema"/>
    <property type="match status" value="1"/>
</dbReference>
<comment type="caution">
    <text evidence="8">Lacks conserved residue(s) required for the propagation of feature annotation.</text>
</comment>
<dbReference type="InterPro" id="IPR013783">
    <property type="entry name" value="Ig-like_fold"/>
</dbReference>
<evidence type="ECO:0000256" key="4">
    <source>
        <dbReference type="ARBA" id="ARBA00022729"/>
    </source>
</evidence>
<evidence type="ECO:0000256" key="7">
    <source>
        <dbReference type="ARBA" id="ARBA00023319"/>
    </source>
</evidence>
<dbReference type="GO" id="GO:0030335">
    <property type="term" value="P:positive regulation of cell migration"/>
    <property type="evidence" value="ECO:0007669"/>
    <property type="project" value="TreeGrafter"/>
</dbReference>
<dbReference type="SUPFAM" id="SSF101912">
    <property type="entry name" value="Sema domain"/>
    <property type="match status" value="1"/>
</dbReference>
<comment type="caution">
    <text evidence="11">The sequence shown here is derived from an EMBL/GenBank/DDBJ whole genome shotgun (WGS) entry which is preliminary data.</text>
</comment>
<dbReference type="SUPFAM" id="SSF103575">
    <property type="entry name" value="Plexin repeat"/>
    <property type="match status" value="1"/>
</dbReference>